<gene>
    <name evidence="1" type="ORF">ACFSOZ_07980</name>
</gene>
<accession>A0ABW4U700</accession>
<evidence type="ECO:0000313" key="1">
    <source>
        <dbReference type="EMBL" id="MFD1982614.1"/>
    </source>
</evidence>
<keyword evidence="2" id="KW-1185">Reference proteome</keyword>
<dbReference type="EMBL" id="JBHUGZ010000006">
    <property type="protein sequence ID" value="MFD1982614.1"/>
    <property type="molecule type" value="Genomic_DNA"/>
</dbReference>
<sequence length="43" mass="5017">MDPAIRFVRFRPPSSTHGRGSRCRCRHIRLDRALQFLIGDHLA</sequence>
<name>A0ABW4U700_9HYPH</name>
<reference evidence="2" key="1">
    <citation type="journal article" date="2019" name="Int. J. Syst. Evol. Microbiol.">
        <title>The Global Catalogue of Microorganisms (GCM) 10K type strain sequencing project: providing services to taxonomists for standard genome sequencing and annotation.</title>
        <authorList>
            <consortium name="The Broad Institute Genomics Platform"/>
            <consortium name="The Broad Institute Genome Sequencing Center for Infectious Disease"/>
            <person name="Wu L."/>
            <person name="Ma J."/>
        </authorList>
    </citation>
    <scope>NUCLEOTIDE SEQUENCE [LARGE SCALE GENOMIC DNA]</scope>
    <source>
        <strain evidence="2">CGMCC 1.16225</strain>
    </source>
</reference>
<organism evidence="1 2">
    <name type="scientific">Mesorhizobium newzealandense</name>
    <dbReference type="NCBI Taxonomy" id="1300302"/>
    <lineage>
        <taxon>Bacteria</taxon>
        <taxon>Pseudomonadati</taxon>
        <taxon>Pseudomonadota</taxon>
        <taxon>Alphaproteobacteria</taxon>
        <taxon>Hyphomicrobiales</taxon>
        <taxon>Phyllobacteriaceae</taxon>
        <taxon>Mesorhizobium</taxon>
    </lineage>
</organism>
<dbReference type="InterPro" id="IPR007413">
    <property type="entry name" value="YcjX-like"/>
</dbReference>
<proteinExistence type="predicted"/>
<dbReference type="Proteomes" id="UP001597405">
    <property type="component" value="Unassembled WGS sequence"/>
</dbReference>
<dbReference type="RefSeq" id="WP_379095677.1">
    <property type="nucleotide sequence ID" value="NZ_JBHUGZ010000006.1"/>
</dbReference>
<protein>
    <submittedName>
        <fullName evidence="1">YcjX family protein</fullName>
    </submittedName>
</protein>
<dbReference type="Pfam" id="PF04317">
    <property type="entry name" value="DUF463"/>
    <property type="match status" value="1"/>
</dbReference>
<comment type="caution">
    <text evidence="1">The sequence shown here is derived from an EMBL/GenBank/DDBJ whole genome shotgun (WGS) entry which is preliminary data.</text>
</comment>
<evidence type="ECO:0000313" key="2">
    <source>
        <dbReference type="Proteomes" id="UP001597405"/>
    </source>
</evidence>